<sequence length="62" mass="6516">MAVLCIFTSCLGRFLAVISKVPAAVLAALTAGLGCAFRVIFEVTSILIVLVILCRLIYLTSG</sequence>
<feature type="transmembrane region" description="Helical" evidence="1">
    <location>
        <begin position="37"/>
        <end position="58"/>
    </location>
</feature>
<proteinExistence type="predicted"/>
<gene>
    <name evidence="2" type="ORF">PSYJA_04954</name>
</gene>
<dbReference type="Proteomes" id="UP000004471">
    <property type="component" value="Unassembled WGS sequence"/>
</dbReference>
<name>F3FDS9_PSESX</name>
<keyword evidence="1" id="KW-0812">Transmembrane</keyword>
<dbReference type="EMBL" id="AEAH01000200">
    <property type="protein sequence ID" value="EGH28365.1"/>
    <property type="molecule type" value="Genomic_DNA"/>
</dbReference>
<evidence type="ECO:0000313" key="2">
    <source>
        <dbReference type="EMBL" id="EGH28365.1"/>
    </source>
</evidence>
<keyword evidence="1" id="KW-1133">Transmembrane helix</keyword>
<keyword evidence="1" id="KW-0472">Membrane</keyword>
<accession>F3FDS9</accession>
<evidence type="ECO:0000256" key="1">
    <source>
        <dbReference type="SAM" id="Phobius"/>
    </source>
</evidence>
<dbReference type="HOGENOM" id="CLU_2900876_0_0_6"/>
<protein>
    <submittedName>
        <fullName evidence="2">Uncharacterized protein</fullName>
    </submittedName>
</protein>
<evidence type="ECO:0000313" key="3">
    <source>
        <dbReference type="Proteomes" id="UP000004471"/>
    </source>
</evidence>
<comment type="caution">
    <text evidence="2">The sequence shown here is derived from an EMBL/GenBank/DDBJ whole genome shotgun (WGS) entry which is preliminary data.</text>
</comment>
<dbReference type="AlphaFoldDB" id="F3FDS9"/>
<reference evidence="2 3" key="1">
    <citation type="journal article" date="2011" name="PLoS Pathog.">
        <title>Dynamic evolution of pathogenicity revealed by sequencing and comparative genomics of 19 Pseudomonas syringae isolates.</title>
        <authorList>
            <person name="Baltrus D.A."/>
            <person name="Nishimura M.T."/>
            <person name="Romanchuk A."/>
            <person name="Chang J.H."/>
            <person name="Mukhtar M.S."/>
            <person name="Cherkis K."/>
            <person name="Roach J."/>
            <person name="Grant S.R."/>
            <person name="Jones C.D."/>
            <person name="Dangl J.L."/>
        </authorList>
    </citation>
    <scope>NUCLEOTIDE SEQUENCE [LARGE SCALE GENOMIC DNA]</scope>
    <source>
        <strain evidence="3">M301072PT</strain>
    </source>
</reference>
<organism evidence="2 3">
    <name type="scientific">Pseudomonas syringae pv. japonica str. M301072</name>
    <dbReference type="NCBI Taxonomy" id="629262"/>
    <lineage>
        <taxon>Bacteria</taxon>
        <taxon>Pseudomonadati</taxon>
        <taxon>Pseudomonadota</taxon>
        <taxon>Gammaproteobacteria</taxon>
        <taxon>Pseudomonadales</taxon>
        <taxon>Pseudomonadaceae</taxon>
        <taxon>Pseudomonas</taxon>
        <taxon>Pseudomonas syringae</taxon>
    </lineage>
</organism>